<dbReference type="PROSITE" id="PS50011">
    <property type="entry name" value="PROTEIN_KINASE_DOM"/>
    <property type="match status" value="1"/>
</dbReference>
<dbReference type="Gene3D" id="1.10.510.10">
    <property type="entry name" value="Transferase(Phosphotransferase) domain 1"/>
    <property type="match status" value="1"/>
</dbReference>
<dbReference type="PANTHER" id="PTHR16305">
    <property type="entry name" value="TESTICULAR SOLUBLE ADENYLYL CYCLASE"/>
    <property type="match status" value="1"/>
</dbReference>
<protein>
    <submittedName>
        <fullName evidence="4">Protein kinase</fullName>
    </submittedName>
</protein>
<reference evidence="4 5" key="1">
    <citation type="submission" date="2021-04" db="EMBL/GenBank/DDBJ databases">
        <title>Genome analysis of Polyangium sp.</title>
        <authorList>
            <person name="Li Y."/>
            <person name="Wang J."/>
        </authorList>
    </citation>
    <scope>NUCLEOTIDE SEQUENCE [LARGE SCALE GENOMIC DNA]</scope>
    <source>
        <strain evidence="4 5">SDU14</strain>
    </source>
</reference>
<dbReference type="PANTHER" id="PTHR16305:SF28">
    <property type="entry name" value="GUANYLATE CYCLASE DOMAIN-CONTAINING PROTEIN"/>
    <property type="match status" value="1"/>
</dbReference>
<proteinExistence type="predicted"/>
<keyword evidence="5" id="KW-1185">Reference proteome</keyword>
<dbReference type="SMART" id="SM00028">
    <property type="entry name" value="TPR"/>
    <property type="match status" value="3"/>
</dbReference>
<dbReference type="InterPro" id="IPR000719">
    <property type="entry name" value="Prot_kinase_dom"/>
</dbReference>
<accession>A0A9X3XEF5</accession>
<evidence type="ECO:0000313" key="4">
    <source>
        <dbReference type="EMBL" id="MDC3987925.1"/>
    </source>
</evidence>
<dbReference type="InterPro" id="IPR041617">
    <property type="entry name" value="TPR_MalT"/>
</dbReference>
<sequence length="1313" mass="141505">MEPGDLVRGQYEIERRVTAGGMAQIFRARDLASGDTVAVKVMLDGQSQHALRFMREAALLSDLRHPGIVQYIADGVTDAGEPYLVMEWLEGEDLSVRLERGALDLQDALTLITQIADALAVAHERGIVHRDLKPSNLFLVEGHINQVKVLDFGIAWLTGATRLTRTDAMVGTLAYMAPEQARNLRTVDARADVFALGCILMECLTGVPVFMGEHVMAVLAKILIQDPPRLLEFRPDLPRELDALIARMMAKDPNARPSDGGAVAVALAALRTQAALDDDNVVSSRFALSSWLTGDEQRVLSLVLLGKEAPPDGAALTLAQSAVLAAQEDLRITAENHGGVLTLLADGSALVTFTDRPESGTELTAQAARCALALRSIASERSIALSTGRGEVRGKLPVGAVIDRAARMLAQCEYTELHHPIAIDETSARLLDGRFEIGSVRGSFTLCGMHEGGMRTLLGKPTTFVGRDGELRIIEDVWRSCVDDLVARAILVIGGAGMGKSRLLHEFLGIARQSTPQMVVWTGRGDSLAAGSALALLGDALRGACGLQDGGPLEERHRKIRERVARHVRGDDASRVAEFLGELVGAPFPATAGSPLHAARQDARLMGEQLRHAFEDFLDAESAAHPVLLVLEDLHWGDLPTVRFVDAALRNLQHRPFLVLALARPEVDELFPKLWSERPLHKVRLRPLSSKASERLVAQVLGETVSPETKKRIVALADGNAFYLEELVRAVAEARSADTPGGTELPETVLAMVQARLEALPAEARRYLRAASVFGEIFFRDGLMTLLGTTTDSPMFDVLLGDLVARELIQRRSQCRFAGDVEFMFRHGLIREGAYAMLTDTDRKLGHRLAGAWLEEHGEPDAMLLANHFEQGDDWSRAASAYRRAAEHALEADDLDAALERAERGVARGASGEELGALRMIQAEAHNWRGELVLSEQRAIEAIGLLTSGTTAWFRAFQQAADAAGKLGAFDRVERWVSPSISAIPARDATSARTTCLSVCANHLIYGGRYPAADAVIWALTDTAELAAQSAQAVGMYHQLCAIRASASGDPCALRDSLEKALTFFDQAGDRRNACLTRQNLGFALVALGDYEGAEHALRSALSVAERMGLHDVAAAALQNLGYVLAYRGNFEEGRSVQKQAIDAAHKHEHSRLEGLSHAYLAELELLAGDLAAAETEARAAVDSLSGVPPLLAGALAVLARVLLARGQGEEALGAAREAHRLLESLGTIEEGEAMVRLVHAEALAAHGDAEGFARAITSARDLLLAKASKIRDSAVRERFLTVIPDHARTLTLASRVGFEGPLDGRSAATSLP</sequence>
<dbReference type="SUPFAM" id="SSF52540">
    <property type="entry name" value="P-loop containing nucleoside triphosphate hydrolases"/>
    <property type="match status" value="1"/>
</dbReference>
<evidence type="ECO:0000259" key="3">
    <source>
        <dbReference type="PROSITE" id="PS50011"/>
    </source>
</evidence>
<comment type="caution">
    <text evidence="4">The sequence shown here is derived from an EMBL/GenBank/DDBJ whole genome shotgun (WGS) entry which is preliminary data.</text>
</comment>
<evidence type="ECO:0000313" key="5">
    <source>
        <dbReference type="Proteomes" id="UP001151081"/>
    </source>
</evidence>
<dbReference type="Pfam" id="PF00069">
    <property type="entry name" value="Pkinase"/>
    <property type="match status" value="1"/>
</dbReference>
<dbReference type="Gene3D" id="3.30.200.20">
    <property type="entry name" value="Phosphorylase Kinase, domain 1"/>
    <property type="match status" value="1"/>
</dbReference>
<dbReference type="Proteomes" id="UP001151081">
    <property type="component" value="Unassembled WGS sequence"/>
</dbReference>
<dbReference type="EMBL" id="JAGTJJ010000061">
    <property type="protein sequence ID" value="MDC3987925.1"/>
    <property type="molecule type" value="Genomic_DNA"/>
</dbReference>
<dbReference type="CDD" id="cd14014">
    <property type="entry name" value="STKc_PknB_like"/>
    <property type="match status" value="1"/>
</dbReference>
<organism evidence="4 5">
    <name type="scientific">Polyangium jinanense</name>
    <dbReference type="NCBI Taxonomy" id="2829994"/>
    <lineage>
        <taxon>Bacteria</taxon>
        <taxon>Pseudomonadati</taxon>
        <taxon>Myxococcota</taxon>
        <taxon>Polyangia</taxon>
        <taxon>Polyangiales</taxon>
        <taxon>Polyangiaceae</taxon>
        <taxon>Polyangium</taxon>
    </lineage>
</organism>
<dbReference type="SUPFAM" id="SSF56112">
    <property type="entry name" value="Protein kinase-like (PK-like)"/>
    <property type="match status" value="1"/>
</dbReference>
<evidence type="ECO:0000256" key="1">
    <source>
        <dbReference type="ARBA" id="ARBA00022741"/>
    </source>
</evidence>
<dbReference type="GO" id="GO:0004672">
    <property type="term" value="F:protein kinase activity"/>
    <property type="evidence" value="ECO:0007669"/>
    <property type="project" value="InterPro"/>
</dbReference>
<dbReference type="InterPro" id="IPR019734">
    <property type="entry name" value="TPR_rpt"/>
</dbReference>
<dbReference type="RefSeq" id="WP_272427544.1">
    <property type="nucleotide sequence ID" value="NZ_JAGTJJ010000061.1"/>
</dbReference>
<dbReference type="Pfam" id="PF13191">
    <property type="entry name" value="AAA_16"/>
    <property type="match status" value="1"/>
</dbReference>
<dbReference type="InterPro" id="IPR008271">
    <property type="entry name" value="Ser/Thr_kinase_AS"/>
</dbReference>
<dbReference type="GO" id="GO:0004016">
    <property type="term" value="F:adenylate cyclase activity"/>
    <property type="evidence" value="ECO:0007669"/>
    <property type="project" value="TreeGrafter"/>
</dbReference>
<dbReference type="InterPro" id="IPR041664">
    <property type="entry name" value="AAA_16"/>
</dbReference>
<keyword evidence="4" id="KW-0418">Kinase</keyword>
<dbReference type="PROSITE" id="PS00108">
    <property type="entry name" value="PROTEIN_KINASE_ST"/>
    <property type="match status" value="1"/>
</dbReference>
<evidence type="ECO:0000256" key="2">
    <source>
        <dbReference type="ARBA" id="ARBA00022840"/>
    </source>
</evidence>
<dbReference type="Gene3D" id="1.25.40.10">
    <property type="entry name" value="Tetratricopeptide repeat domain"/>
    <property type="match status" value="1"/>
</dbReference>
<keyword evidence="4" id="KW-0808">Transferase</keyword>
<name>A0A9X3XEF5_9BACT</name>
<keyword evidence="2" id="KW-0067">ATP-binding</keyword>
<keyword evidence="1" id="KW-0547">Nucleotide-binding</keyword>
<dbReference type="GO" id="GO:0005524">
    <property type="term" value="F:ATP binding"/>
    <property type="evidence" value="ECO:0007669"/>
    <property type="project" value="UniProtKB-KW"/>
</dbReference>
<feature type="domain" description="Protein kinase" evidence="3">
    <location>
        <begin position="11"/>
        <end position="270"/>
    </location>
</feature>
<dbReference type="Pfam" id="PF17874">
    <property type="entry name" value="TPR_MalT"/>
    <property type="match status" value="1"/>
</dbReference>
<dbReference type="GO" id="GO:0005737">
    <property type="term" value="C:cytoplasm"/>
    <property type="evidence" value="ECO:0007669"/>
    <property type="project" value="TreeGrafter"/>
</dbReference>
<gene>
    <name evidence="4" type="ORF">KEG57_46095</name>
</gene>
<dbReference type="InterPro" id="IPR011990">
    <property type="entry name" value="TPR-like_helical_dom_sf"/>
</dbReference>
<dbReference type="SUPFAM" id="SSF48452">
    <property type="entry name" value="TPR-like"/>
    <property type="match status" value="1"/>
</dbReference>
<dbReference type="InterPro" id="IPR011009">
    <property type="entry name" value="Kinase-like_dom_sf"/>
</dbReference>
<dbReference type="SMART" id="SM00220">
    <property type="entry name" value="S_TKc"/>
    <property type="match status" value="1"/>
</dbReference>
<dbReference type="InterPro" id="IPR027417">
    <property type="entry name" value="P-loop_NTPase"/>
</dbReference>